<gene>
    <name evidence="2" type="ORF">NGF19_07040</name>
</gene>
<protein>
    <recommendedName>
        <fullName evidence="4">Secreted protein</fullName>
    </recommendedName>
</protein>
<feature type="signal peptide" evidence="1">
    <location>
        <begin position="1"/>
        <end position="25"/>
    </location>
</feature>
<dbReference type="EMBL" id="JAMWMR010000004">
    <property type="protein sequence ID" value="MCN9240551.1"/>
    <property type="molecule type" value="Genomic_DNA"/>
</dbReference>
<organism evidence="2 3">
    <name type="scientific">Streptomyces macrolidinus</name>
    <dbReference type="NCBI Taxonomy" id="2952607"/>
    <lineage>
        <taxon>Bacteria</taxon>
        <taxon>Bacillati</taxon>
        <taxon>Actinomycetota</taxon>
        <taxon>Actinomycetes</taxon>
        <taxon>Kitasatosporales</taxon>
        <taxon>Streptomycetaceae</taxon>
        <taxon>Streptomyces</taxon>
    </lineage>
</organism>
<evidence type="ECO:0000256" key="1">
    <source>
        <dbReference type="SAM" id="SignalP"/>
    </source>
</evidence>
<evidence type="ECO:0000313" key="2">
    <source>
        <dbReference type="EMBL" id="MCN9240551.1"/>
    </source>
</evidence>
<sequence>MRSHMMGTAVTLCAVALAASTGAAAAVPLPPKVPAATRQSGDTVLVDCSWHSQVQPSDFMLACGDGNNRLSSLHWSYWGSNSAVGTGLDVANDCDPYCAAGTFHSFPVVVRLEHPQPWKKHPQLRHYTQMTLIYTNGKPEGSAQAVTYPLWD</sequence>
<keyword evidence="3" id="KW-1185">Reference proteome</keyword>
<reference evidence="2 3" key="1">
    <citation type="submission" date="2022-05" db="EMBL/GenBank/DDBJ databases">
        <title>Streptomyces sp. nov. RY43-2 isolated from soil of a peat swamp forest.</title>
        <authorList>
            <person name="Kanchanasin P."/>
            <person name="Tanasupawat S."/>
            <person name="Phongsopitanun W."/>
        </authorList>
    </citation>
    <scope>NUCLEOTIDE SEQUENCE [LARGE SCALE GENOMIC DNA]</scope>
    <source>
        <strain evidence="2 3">RY43-2</strain>
    </source>
</reference>
<comment type="caution">
    <text evidence="2">The sequence shown here is derived from an EMBL/GenBank/DDBJ whole genome shotgun (WGS) entry which is preliminary data.</text>
</comment>
<evidence type="ECO:0008006" key="4">
    <source>
        <dbReference type="Google" id="ProtNLM"/>
    </source>
</evidence>
<accession>A0ABT0ZAJ5</accession>
<name>A0ABT0ZAJ5_9ACTN</name>
<dbReference type="RefSeq" id="WP_252423049.1">
    <property type="nucleotide sequence ID" value="NZ_JAMWMR010000004.1"/>
</dbReference>
<dbReference type="Proteomes" id="UP001523219">
    <property type="component" value="Unassembled WGS sequence"/>
</dbReference>
<keyword evidence="1" id="KW-0732">Signal</keyword>
<evidence type="ECO:0000313" key="3">
    <source>
        <dbReference type="Proteomes" id="UP001523219"/>
    </source>
</evidence>
<feature type="chain" id="PRO_5046546238" description="Secreted protein" evidence="1">
    <location>
        <begin position="26"/>
        <end position="152"/>
    </location>
</feature>
<proteinExistence type="predicted"/>